<dbReference type="Pfam" id="PF21320">
    <property type="entry name" value="WHD_Rv2258c"/>
    <property type="match status" value="1"/>
</dbReference>
<reference evidence="3" key="1">
    <citation type="journal article" date="2014" name="Int. J. Syst. Evol. Microbiol.">
        <title>Complete genome sequence of Corynebacterium casei LMG S-19264T (=DSM 44701T), isolated from a smear-ripened cheese.</title>
        <authorList>
            <consortium name="US DOE Joint Genome Institute (JGI-PGF)"/>
            <person name="Walter F."/>
            <person name="Albersmeier A."/>
            <person name="Kalinowski J."/>
            <person name="Ruckert C."/>
        </authorList>
    </citation>
    <scope>NUCLEOTIDE SEQUENCE</scope>
    <source>
        <strain evidence="3">JCM 3302</strain>
    </source>
</reference>
<dbReference type="PANTHER" id="PTHR45128:SF2">
    <property type="entry name" value="METHYLTRANSFERASE DOMAIN-CONTAINING PROTEIN"/>
    <property type="match status" value="1"/>
</dbReference>
<accession>A0A919E2N3</accession>
<comment type="caution">
    <text evidence="3">The sequence shown here is derived from an EMBL/GenBank/DDBJ whole genome shotgun (WGS) entry which is preliminary data.</text>
</comment>
<dbReference type="InterPro" id="IPR053173">
    <property type="entry name" value="SAM-binding_MTase"/>
</dbReference>
<dbReference type="EMBL" id="BNBC01000049">
    <property type="protein sequence ID" value="GHF05913.1"/>
    <property type="molecule type" value="Genomic_DNA"/>
</dbReference>
<organism evidence="3 4">
    <name type="scientific">Streptomyces spiralis</name>
    <dbReference type="NCBI Taxonomy" id="66376"/>
    <lineage>
        <taxon>Bacteria</taxon>
        <taxon>Bacillati</taxon>
        <taxon>Actinomycetota</taxon>
        <taxon>Actinomycetes</taxon>
        <taxon>Kitasatosporales</taxon>
        <taxon>Streptomycetaceae</taxon>
        <taxon>Streptomyces</taxon>
    </lineage>
</organism>
<gene>
    <name evidence="3" type="ORF">GCM10014715_72570</name>
</gene>
<dbReference type="AlphaFoldDB" id="A0A919E2N3"/>
<dbReference type="Proteomes" id="UP000641386">
    <property type="component" value="Unassembled WGS sequence"/>
</dbReference>
<keyword evidence="4" id="KW-1185">Reference proteome</keyword>
<evidence type="ECO:0000259" key="2">
    <source>
        <dbReference type="Pfam" id="PF21320"/>
    </source>
</evidence>
<reference evidence="3" key="2">
    <citation type="submission" date="2020-09" db="EMBL/GenBank/DDBJ databases">
        <authorList>
            <person name="Sun Q."/>
            <person name="Ohkuma M."/>
        </authorList>
    </citation>
    <scope>NUCLEOTIDE SEQUENCE</scope>
    <source>
        <strain evidence="3">JCM 3302</strain>
    </source>
</reference>
<dbReference type="SUPFAM" id="SSF46785">
    <property type="entry name" value="Winged helix' DNA-binding domain"/>
    <property type="match status" value="1"/>
</dbReference>
<keyword evidence="3" id="KW-0808">Transferase</keyword>
<evidence type="ECO:0000313" key="4">
    <source>
        <dbReference type="Proteomes" id="UP000641386"/>
    </source>
</evidence>
<evidence type="ECO:0000313" key="3">
    <source>
        <dbReference type="EMBL" id="GHF05913.1"/>
    </source>
</evidence>
<dbReference type="Gene3D" id="3.40.50.150">
    <property type="entry name" value="Vaccinia Virus protein VP39"/>
    <property type="match status" value="1"/>
</dbReference>
<dbReference type="InterPro" id="IPR029063">
    <property type="entry name" value="SAM-dependent_MTases_sf"/>
</dbReference>
<dbReference type="Gene3D" id="1.10.10.10">
    <property type="entry name" value="Winged helix-like DNA-binding domain superfamily/Winged helix DNA-binding domain"/>
    <property type="match status" value="1"/>
</dbReference>
<protein>
    <submittedName>
        <fullName evidence="3">SAM-dependent methyltransferase</fullName>
    </submittedName>
</protein>
<dbReference type="GO" id="GO:0008168">
    <property type="term" value="F:methyltransferase activity"/>
    <property type="evidence" value="ECO:0007669"/>
    <property type="project" value="UniProtKB-KW"/>
</dbReference>
<dbReference type="InterPro" id="IPR048711">
    <property type="entry name" value="WHD_Rv2258c"/>
</dbReference>
<name>A0A919E2N3_9ACTN</name>
<feature type="domain" description="S-adenosylmethionine-dependent methyltransferase Rv2258c-like winged HTH" evidence="2">
    <location>
        <begin position="34"/>
        <end position="99"/>
    </location>
</feature>
<keyword evidence="3" id="KW-0489">Methyltransferase</keyword>
<dbReference type="CDD" id="cd02440">
    <property type="entry name" value="AdoMet_MTases"/>
    <property type="match status" value="1"/>
</dbReference>
<proteinExistence type="predicted"/>
<dbReference type="InterPro" id="IPR025714">
    <property type="entry name" value="Methyltranfer_dom"/>
</dbReference>
<dbReference type="SUPFAM" id="SSF53335">
    <property type="entry name" value="S-adenosyl-L-methionine-dependent methyltransferases"/>
    <property type="match status" value="1"/>
</dbReference>
<evidence type="ECO:0000259" key="1">
    <source>
        <dbReference type="Pfam" id="PF13847"/>
    </source>
</evidence>
<dbReference type="InterPro" id="IPR036388">
    <property type="entry name" value="WH-like_DNA-bd_sf"/>
</dbReference>
<sequence length="360" mass="38518">MFVSVDMSILDEAKLDELLGKVVTDLGAVAAAPLVLLGERLGLFRALVDGEAVTPGQLAERTRTTERNVREWLSAMAASGYLTYEGGDRFRMAPEQSAVFADENSPVFALGGYQSFLSCGSAEERERLERAFRDGHGVGWHEHHPDLFAGTARFFRPSYAAHLVDEWLPALTGVVEKLRTGGRAADVGCGLGHSTVMIGKAFPGALVTGFDNHGPSVDAARELAAEIGVKGRVSFEVAGAKDFGGGPYELIAFFDCLHDMGDPVGALAHSREQLTDGGSIMLVEPLAGDRLEENLTPLGRAFYGASTLICTPASQSQEVGRALGAQAGEERTRQVAWEAGLTCFRRAAQTPFNVVYEARV</sequence>
<dbReference type="GO" id="GO:0032259">
    <property type="term" value="P:methylation"/>
    <property type="evidence" value="ECO:0007669"/>
    <property type="project" value="UniProtKB-KW"/>
</dbReference>
<feature type="domain" description="Methyltransferase" evidence="1">
    <location>
        <begin position="182"/>
        <end position="294"/>
    </location>
</feature>
<dbReference type="InterPro" id="IPR036390">
    <property type="entry name" value="WH_DNA-bd_sf"/>
</dbReference>
<dbReference type="Pfam" id="PF13847">
    <property type="entry name" value="Methyltransf_31"/>
    <property type="match status" value="1"/>
</dbReference>
<dbReference type="PANTHER" id="PTHR45128">
    <property type="entry name" value="METHYLTRANSFERASE TYPE 11"/>
    <property type="match status" value="1"/>
</dbReference>